<keyword evidence="1" id="KW-0472">Membrane</keyword>
<evidence type="ECO:0000313" key="2">
    <source>
        <dbReference type="EMBL" id="CDW89244.1"/>
    </source>
</evidence>
<dbReference type="OrthoDB" id="10564420at2759"/>
<dbReference type="AlphaFoldDB" id="A0A078B433"/>
<sequence length="234" mass="27430">MDEQNIIHRMLAKGDSLRPAYKDFDFSQLDSTQQKYLNKLTLFSKHRERIIRKFNSTRITYDVKIAFLDQHSMKLGNNIFYDLESKRQDYIGSIDFVPFTTLVSGFVFFCGFAMRTPMTSKLYKELGYSLILGGALSYTYVYYYKKQYLYKVDEIYDKLKLKFATNPAFSTIKEDQQIIKNFGFNKYNDADTDEQDLDAEDEGLREIGIFEGNPNDDRNEFKDKILGILYGGEK</sequence>
<accession>A0A078B433</accession>
<keyword evidence="3" id="KW-1185">Reference proteome</keyword>
<keyword evidence="1" id="KW-1133">Transmembrane helix</keyword>
<evidence type="ECO:0000256" key="1">
    <source>
        <dbReference type="SAM" id="Phobius"/>
    </source>
</evidence>
<keyword evidence="1" id="KW-0812">Transmembrane</keyword>
<dbReference type="Proteomes" id="UP000039865">
    <property type="component" value="Unassembled WGS sequence"/>
</dbReference>
<dbReference type="EMBL" id="CCKQ01017366">
    <property type="protein sequence ID" value="CDW89244.1"/>
    <property type="molecule type" value="Genomic_DNA"/>
</dbReference>
<feature type="transmembrane region" description="Helical" evidence="1">
    <location>
        <begin position="96"/>
        <end position="114"/>
    </location>
</feature>
<evidence type="ECO:0000313" key="3">
    <source>
        <dbReference type="Proteomes" id="UP000039865"/>
    </source>
</evidence>
<name>A0A078B433_STYLE</name>
<proteinExistence type="predicted"/>
<protein>
    <submittedName>
        <fullName evidence="2">Uncharacterized protein</fullName>
    </submittedName>
</protein>
<reference evidence="2 3" key="1">
    <citation type="submission" date="2014-06" db="EMBL/GenBank/DDBJ databases">
        <authorList>
            <person name="Swart Estienne"/>
        </authorList>
    </citation>
    <scope>NUCLEOTIDE SEQUENCE [LARGE SCALE GENOMIC DNA]</scope>
    <source>
        <strain evidence="2 3">130c</strain>
    </source>
</reference>
<dbReference type="InParanoid" id="A0A078B433"/>
<feature type="transmembrane region" description="Helical" evidence="1">
    <location>
        <begin position="126"/>
        <end position="144"/>
    </location>
</feature>
<organism evidence="2 3">
    <name type="scientific">Stylonychia lemnae</name>
    <name type="common">Ciliate</name>
    <dbReference type="NCBI Taxonomy" id="5949"/>
    <lineage>
        <taxon>Eukaryota</taxon>
        <taxon>Sar</taxon>
        <taxon>Alveolata</taxon>
        <taxon>Ciliophora</taxon>
        <taxon>Intramacronucleata</taxon>
        <taxon>Spirotrichea</taxon>
        <taxon>Stichotrichia</taxon>
        <taxon>Sporadotrichida</taxon>
        <taxon>Oxytrichidae</taxon>
        <taxon>Stylonychinae</taxon>
        <taxon>Stylonychia</taxon>
    </lineage>
</organism>
<gene>
    <name evidence="2" type="primary">Contig4156.g4438</name>
    <name evidence="2" type="ORF">STYLEM_18376</name>
</gene>